<reference evidence="3" key="2">
    <citation type="journal article" date="2022" name="Hortic Res">
        <title>The genome of Dioscorea zingiberensis sheds light on the biosynthesis, origin and evolution of the medicinally important diosgenin saponins.</title>
        <authorList>
            <person name="Li Y."/>
            <person name="Tan C."/>
            <person name="Li Z."/>
            <person name="Guo J."/>
            <person name="Li S."/>
            <person name="Chen X."/>
            <person name="Wang C."/>
            <person name="Dai X."/>
            <person name="Yang H."/>
            <person name="Song W."/>
            <person name="Hou L."/>
            <person name="Xu J."/>
            <person name="Tong Z."/>
            <person name="Xu A."/>
            <person name="Yuan X."/>
            <person name="Wang W."/>
            <person name="Yang Q."/>
            <person name="Chen L."/>
            <person name="Sun Z."/>
            <person name="Wang K."/>
            <person name="Pan B."/>
            <person name="Chen J."/>
            <person name="Bao Y."/>
            <person name="Liu F."/>
            <person name="Qi X."/>
            <person name="Gang D.R."/>
            <person name="Wen J."/>
            <person name="Li J."/>
        </authorList>
    </citation>
    <scope>NUCLEOTIDE SEQUENCE</scope>
    <source>
        <strain evidence="3">Dzin_1.0</strain>
    </source>
</reference>
<evidence type="ECO:0000259" key="2">
    <source>
        <dbReference type="PROSITE" id="PS50800"/>
    </source>
</evidence>
<dbReference type="AlphaFoldDB" id="A0A9D5C6V6"/>
<protein>
    <recommendedName>
        <fullName evidence="2">SAP domain-containing protein</fullName>
    </recommendedName>
</protein>
<organism evidence="3 4">
    <name type="scientific">Dioscorea zingiberensis</name>
    <dbReference type="NCBI Taxonomy" id="325984"/>
    <lineage>
        <taxon>Eukaryota</taxon>
        <taxon>Viridiplantae</taxon>
        <taxon>Streptophyta</taxon>
        <taxon>Embryophyta</taxon>
        <taxon>Tracheophyta</taxon>
        <taxon>Spermatophyta</taxon>
        <taxon>Magnoliopsida</taxon>
        <taxon>Liliopsida</taxon>
        <taxon>Dioscoreales</taxon>
        <taxon>Dioscoreaceae</taxon>
        <taxon>Dioscorea</taxon>
    </lineage>
</organism>
<evidence type="ECO:0000313" key="4">
    <source>
        <dbReference type="Proteomes" id="UP001085076"/>
    </source>
</evidence>
<comment type="caution">
    <text evidence="3">The sequence shown here is derived from an EMBL/GenBank/DDBJ whole genome shotgun (WGS) entry which is preliminary data.</text>
</comment>
<dbReference type="InterPro" id="IPR003034">
    <property type="entry name" value="SAP_dom"/>
</dbReference>
<reference evidence="3" key="1">
    <citation type="submission" date="2021-03" db="EMBL/GenBank/DDBJ databases">
        <authorList>
            <person name="Li Z."/>
            <person name="Yang C."/>
        </authorList>
    </citation>
    <scope>NUCLEOTIDE SEQUENCE</scope>
    <source>
        <strain evidence="3">Dzin_1.0</strain>
        <tissue evidence="3">Leaf</tissue>
    </source>
</reference>
<dbReference type="PROSITE" id="PS50800">
    <property type="entry name" value="SAP"/>
    <property type="match status" value="1"/>
</dbReference>
<dbReference type="Gene3D" id="1.10.720.30">
    <property type="entry name" value="SAP domain"/>
    <property type="match status" value="1"/>
</dbReference>
<evidence type="ECO:0000256" key="1">
    <source>
        <dbReference type="ARBA" id="ARBA00022737"/>
    </source>
</evidence>
<dbReference type="PANTHER" id="PTHR47447:SF25">
    <property type="entry name" value="SAP DOMAIN-CONTAINING PROTEIN"/>
    <property type="match status" value="1"/>
</dbReference>
<dbReference type="Pfam" id="PF02037">
    <property type="entry name" value="SAP"/>
    <property type="match status" value="1"/>
</dbReference>
<accession>A0A9D5C6V6</accession>
<dbReference type="SUPFAM" id="SSF68906">
    <property type="entry name" value="SAP domain"/>
    <property type="match status" value="1"/>
</dbReference>
<dbReference type="SMART" id="SM00513">
    <property type="entry name" value="SAP"/>
    <property type="match status" value="1"/>
</dbReference>
<name>A0A9D5C6V6_9LILI</name>
<dbReference type="PANTHER" id="PTHR47447">
    <property type="entry name" value="OS03G0856100 PROTEIN"/>
    <property type="match status" value="1"/>
</dbReference>
<dbReference type="InterPro" id="IPR036361">
    <property type="entry name" value="SAP_dom_sf"/>
</dbReference>
<dbReference type="Gene3D" id="1.25.40.10">
    <property type="entry name" value="Tetratricopeptide repeat domain"/>
    <property type="match status" value="2"/>
</dbReference>
<dbReference type="Proteomes" id="UP001085076">
    <property type="component" value="Miscellaneous, Linkage group lg07"/>
</dbReference>
<evidence type="ECO:0000313" key="3">
    <source>
        <dbReference type="EMBL" id="KAJ0967375.1"/>
    </source>
</evidence>
<feature type="domain" description="SAP" evidence="2">
    <location>
        <begin position="461"/>
        <end position="495"/>
    </location>
</feature>
<keyword evidence="1" id="KW-0677">Repeat</keyword>
<proteinExistence type="predicted"/>
<dbReference type="OrthoDB" id="2019812at2759"/>
<gene>
    <name evidence="3" type="ORF">J5N97_024292</name>
</gene>
<sequence length="528" mass="59829">MEELMERARNRDSAGVSSVIYDMIAAGLTPGPRSFHGLIVSHALTGDVEGAMHSLRRELSAGLRPLHETFVALIRLFGSKGLATRGMEILAAMEKLKFDIRKAWLVLVEELVRSQYLEEANSVFLKGAQGGLRATDELYDLLIEEDCKAGDHSNALTIAYEMESAGRMATTFHFNCLLSVQATCGIPEIAFTTFENMEYGGEDFMKPDTETYNWVIQAYTRAESYDRVQDVAELLGMMVEDYKRLQPNVKTYALLVECFTKYCVVREAIRHFRALKNFPGGTTVLHNEGNFGDPLSLYLRALCREGRIVEMLEALEAMAKDQQPIAPRAMILTRKYRSLVSSWIEPLQEEADIGKEIDYIARYIEEGGLTGERKRWVPRRGKTPLDPDAAGFAYSNPMETSFKQRCLEELKIHHRKLLQTLRNEGPAILGDVSENDILRVVERLKKIIKGPDHNTLKPKAASKMIVSELKEELEAQGLPIDGTRQVLYQRVQKARRINRSRGRPLWVPPVEEEEEEVDEELDELISTD</sequence>
<dbReference type="EMBL" id="JAGGNH010000007">
    <property type="protein sequence ID" value="KAJ0967375.1"/>
    <property type="molecule type" value="Genomic_DNA"/>
</dbReference>
<keyword evidence="4" id="KW-1185">Reference proteome</keyword>
<dbReference type="InterPro" id="IPR011990">
    <property type="entry name" value="TPR-like_helical_dom_sf"/>
</dbReference>